<dbReference type="Pfam" id="PF07690">
    <property type="entry name" value="MFS_1"/>
    <property type="match status" value="1"/>
</dbReference>
<keyword evidence="7" id="KW-1185">Reference proteome</keyword>
<dbReference type="AlphaFoldDB" id="A0A2S6C895"/>
<dbReference type="Proteomes" id="UP000237631">
    <property type="component" value="Unassembled WGS sequence"/>
</dbReference>
<feature type="transmembrane region" description="Helical" evidence="4">
    <location>
        <begin position="58"/>
        <end position="79"/>
    </location>
</feature>
<sequence>MATSSSAGSDVEKQDSSLEYDKDGNITSTSDVENATTLATPVTAPPPSAETKDGGARAWLQVAGSFLVFGNLWGMSFAFGSFQSYYELTYIPNESASSISWIGTVAIFLLILLGVLSGPLFDLGWFQTMLIVGGLGQTLSVFLTSVSTQYWQLMLTQGVLQGLANGLLYLPGLALVSRSFKKHRAVAMGITTCGAPVGGIIYTLIFSQMIENVSFGWTVRTIGFVMLGTYLISFPLLLWGVTNLGDLASGQPRKLFDRGALIDTPFWLYSFANFFIFLGYMVPFVFIPSYGQLVLRISQRNSLYIATIAQATSIFGRLLAGYSASRIGGMIPWTFCVVSSGIVAIAWLAAKETGAFIAVAALYGFFSGALTPLPPSVFTVVCPDAKVFGARLGMAQGFGSIASLIGPPIAAALAKASSGGGSTNYLGLQLFAGLVMLTGACVLVALWAVLIQRRNGGSKLI</sequence>
<dbReference type="SUPFAM" id="SSF103473">
    <property type="entry name" value="MFS general substrate transporter"/>
    <property type="match status" value="1"/>
</dbReference>
<feature type="transmembrane region" description="Helical" evidence="4">
    <location>
        <begin position="158"/>
        <end position="176"/>
    </location>
</feature>
<evidence type="ECO:0000256" key="4">
    <source>
        <dbReference type="SAM" id="Phobius"/>
    </source>
</evidence>
<dbReference type="InterPro" id="IPR050327">
    <property type="entry name" value="Proton-linked_MCT"/>
</dbReference>
<dbReference type="OrthoDB" id="6509908at2759"/>
<proteinExistence type="inferred from homology"/>
<feature type="transmembrane region" description="Helical" evidence="4">
    <location>
        <begin position="393"/>
        <end position="414"/>
    </location>
</feature>
<feature type="compositionally biased region" description="Basic and acidic residues" evidence="3">
    <location>
        <begin position="10"/>
        <end position="24"/>
    </location>
</feature>
<organism evidence="6 7">
    <name type="scientific">Cercospora berteroae</name>
    <dbReference type="NCBI Taxonomy" id="357750"/>
    <lineage>
        <taxon>Eukaryota</taxon>
        <taxon>Fungi</taxon>
        <taxon>Dikarya</taxon>
        <taxon>Ascomycota</taxon>
        <taxon>Pezizomycotina</taxon>
        <taxon>Dothideomycetes</taxon>
        <taxon>Dothideomycetidae</taxon>
        <taxon>Mycosphaerellales</taxon>
        <taxon>Mycosphaerellaceae</taxon>
        <taxon>Cercospora</taxon>
    </lineage>
</organism>
<dbReference type="Gene3D" id="1.20.1250.20">
    <property type="entry name" value="MFS general substrate transporter like domains"/>
    <property type="match status" value="2"/>
</dbReference>
<comment type="caution">
    <text evidence="6">The sequence shown here is derived from an EMBL/GenBank/DDBJ whole genome shotgun (WGS) entry which is preliminary data.</text>
</comment>
<evidence type="ECO:0000313" key="6">
    <source>
        <dbReference type="EMBL" id="PPJ55952.1"/>
    </source>
</evidence>
<feature type="transmembrane region" description="Helical" evidence="4">
    <location>
        <begin position="128"/>
        <end position="146"/>
    </location>
</feature>
<dbReference type="GO" id="GO:0016020">
    <property type="term" value="C:membrane"/>
    <property type="evidence" value="ECO:0007669"/>
    <property type="project" value="UniProtKB-SubCell"/>
</dbReference>
<feature type="transmembrane region" description="Helical" evidence="4">
    <location>
        <begin position="332"/>
        <end position="350"/>
    </location>
</feature>
<feature type="transmembrane region" description="Helical" evidence="4">
    <location>
        <begin position="222"/>
        <end position="245"/>
    </location>
</feature>
<feature type="domain" description="Major facilitator superfamily (MFS) profile" evidence="5">
    <location>
        <begin position="57"/>
        <end position="456"/>
    </location>
</feature>
<dbReference type="GO" id="GO:0022857">
    <property type="term" value="F:transmembrane transporter activity"/>
    <property type="evidence" value="ECO:0007669"/>
    <property type="project" value="InterPro"/>
</dbReference>
<dbReference type="InterPro" id="IPR020846">
    <property type="entry name" value="MFS_dom"/>
</dbReference>
<evidence type="ECO:0000313" key="7">
    <source>
        <dbReference type="Proteomes" id="UP000237631"/>
    </source>
</evidence>
<feature type="transmembrane region" description="Helical" evidence="4">
    <location>
        <begin position="356"/>
        <end position="381"/>
    </location>
</feature>
<comment type="similarity">
    <text evidence="2">Belongs to the major facilitator superfamily. Monocarboxylate porter (TC 2.A.1.13) family.</text>
</comment>
<reference evidence="7" key="1">
    <citation type="journal article" date="2017" name="bioRxiv">
        <title>Conservation of a gene cluster reveals novel cercosporin biosynthetic mechanisms and extends production to the genus Colletotrichum.</title>
        <authorList>
            <person name="de Jonge R."/>
            <person name="Ebert M.K."/>
            <person name="Huitt-Roehl C.R."/>
            <person name="Pal P."/>
            <person name="Suttle J.C."/>
            <person name="Spanner R.E."/>
            <person name="Neubauer J.D."/>
            <person name="Jurick W.M.II."/>
            <person name="Stott K.A."/>
            <person name="Secor G.A."/>
            <person name="Thomma B.P.H.J."/>
            <person name="Van de Peer Y."/>
            <person name="Townsend C.A."/>
            <person name="Bolton M.D."/>
        </authorList>
    </citation>
    <scope>NUCLEOTIDE SEQUENCE [LARGE SCALE GENOMIC DNA]</scope>
    <source>
        <strain evidence="7">CBS538.71</strain>
    </source>
</reference>
<evidence type="ECO:0000256" key="2">
    <source>
        <dbReference type="ARBA" id="ARBA00006727"/>
    </source>
</evidence>
<keyword evidence="4" id="KW-0812">Transmembrane</keyword>
<accession>A0A2S6C895</accession>
<evidence type="ECO:0000259" key="5">
    <source>
        <dbReference type="PROSITE" id="PS50850"/>
    </source>
</evidence>
<feature type="transmembrane region" description="Helical" evidence="4">
    <location>
        <begin position="99"/>
        <end position="121"/>
    </location>
</feature>
<dbReference type="PANTHER" id="PTHR11360:SF252">
    <property type="entry name" value="MAJOR FACILITATOR SUPERFAMILY (MFS) PROFILE DOMAIN-CONTAINING PROTEIN-RELATED"/>
    <property type="match status" value="1"/>
</dbReference>
<protein>
    <recommendedName>
        <fullName evidence="5">Major facilitator superfamily (MFS) profile domain-containing protein</fullName>
    </recommendedName>
</protein>
<feature type="region of interest" description="Disordered" evidence="3">
    <location>
        <begin position="1"/>
        <end position="53"/>
    </location>
</feature>
<comment type="subcellular location">
    <subcellularLocation>
        <location evidence="1">Membrane</location>
        <topology evidence="1">Multi-pass membrane protein</topology>
    </subcellularLocation>
</comment>
<dbReference type="PROSITE" id="PS50850">
    <property type="entry name" value="MFS"/>
    <property type="match status" value="1"/>
</dbReference>
<keyword evidence="4" id="KW-1133">Transmembrane helix</keyword>
<evidence type="ECO:0000256" key="3">
    <source>
        <dbReference type="SAM" id="MobiDB-lite"/>
    </source>
</evidence>
<dbReference type="PANTHER" id="PTHR11360">
    <property type="entry name" value="MONOCARBOXYLATE TRANSPORTER"/>
    <property type="match status" value="1"/>
</dbReference>
<feature type="transmembrane region" description="Helical" evidence="4">
    <location>
        <begin position="188"/>
        <end position="210"/>
    </location>
</feature>
<dbReference type="InterPro" id="IPR036259">
    <property type="entry name" value="MFS_trans_sf"/>
</dbReference>
<dbReference type="EMBL" id="PNEN01000528">
    <property type="protein sequence ID" value="PPJ55952.1"/>
    <property type="molecule type" value="Genomic_DNA"/>
</dbReference>
<keyword evidence="4" id="KW-0472">Membrane</keyword>
<feature type="transmembrane region" description="Helical" evidence="4">
    <location>
        <begin position="266"/>
        <end position="290"/>
    </location>
</feature>
<feature type="compositionally biased region" description="Polar residues" evidence="3">
    <location>
        <begin position="25"/>
        <end position="34"/>
    </location>
</feature>
<feature type="transmembrane region" description="Helical" evidence="4">
    <location>
        <begin position="302"/>
        <end position="320"/>
    </location>
</feature>
<feature type="transmembrane region" description="Helical" evidence="4">
    <location>
        <begin position="426"/>
        <end position="451"/>
    </location>
</feature>
<evidence type="ECO:0000256" key="1">
    <source>
        <dbReference type="ARBA" id="ARBA00004141"/>
    </source>
</evidence>
<dbReference type="InterPro" id="IPR011701">
    <property type="entry name" value="MFS"/>
</dbReference>
<name>A0A2S6C895_9PEZI</name>
<gene>
    <name evidence="6" type="ORF">CBER1_03587</name>
</gene>